<dbReference type="RefSeq" id="WP_130918981.1">
    <property type="nucleotide sequence ID" value="NZ_LR215973.1"/>
</dbReference>
<accession>A0A4U8W608</accession>
<dbReference type="Proteomes" id="UP000290439">
    <property type="component" value="Chromosome"/>
</dbReference>
<dbReference type="EMBL" id="LR215973">
    <property type="protein sequence ID" value="VFB01492.1"/>
    <property type="molecule type" value="Genomic_DNA"/>
</dbReference>
<sequence>MAEEVEQLKYWQGLKTQAENGELRVEPDLGNALIARCDTMLAALDGMLRQAENLQYVSGFGTLKSAEALAKKFANKAVGDEDSAYARIEQSIDIVNTMKQTYQLAIRTLTETDQAIGDQLGRTGQ</sequence>
<evidence type="ECO:0008006" key="3">
    <source>
        <dbReference type="Google" id="ProtNLM"/>
    </source>
</evidence>
<evidence type="ECO:0000313" key="2">
    <source>
        <dbReference type="Proteomes" id="UP000290439"/>
    </source>
</evidence>
<dbReference type="AlphaFoldDB" id="A0A4U8W608"/>
<organism evidence="1 2">
    <name type="scientific">Nocardia cyriacigeorgica</name>
    <dbReference type="NCBI Taxonomy" id="135487"/>
    <lineage>
        <taxon>Bacteria</taxon>
        <taxon>Bacillati</taxon>
        <taxon>Actinomycetota</taxon>
        <taxon>Actinomycetes</taxon>
        <taxon>Mycobacteriales</taxon>
        <taxon>Nocardiaceae</taxon>
        <taxon>Nocardia</taxon>
    </lineage>
</organism>
<gene>
    <name evidence="1" type="ORF">NCTC10797_05311</name>
</gene>
<evidence type="ECO:0000313" key="1">
    <source>
        <dbReference type="EMBL" id="VFB01492.1"/>
    </source>
</evidence>
<protein>
    <recommendedName>
        <fullName evidence="3">ESX-1 secretion-associated protein</fullName>
    </recommendedName>
</protein>
<reference evidence="1 2" key="1">
    <citation type="submission" date="2019-02" db="EMBL/GenBank/DDBJ databases">
        <authorList>
            <consortium name="Pathogen Informatics"/>
        </authorList>
    </citation>
    <scope>NUCLEOTIDE SEQUENCE [LARGE SCALE GENOMIC DNA]</scope>
    <source>
        <strain evidence="1 2">3012STDY6756504</strain>
    </source>
</reference>
<name>A0A4U8W608_9NOCA</name>
<proteinExistence type="predicted"/>